<protein>
    <submittedName>
        <fullName evidence="2">N-acetyltransferase</fullName>
    </submittedName>
</protein>
<dbReference type="EMBL" id="CP015285">
    <property type="protein sequence ID" value="ANC93147.1"/>
    <property type="molecule type" value="Genomic_DNA"/>
</dbReference>
<reference evidence="2 3" key="1">
    <citation type="journal article" date="2013" name="Int. J. Syst. Evol. Microbiol.">
        <title>Azospirillum humicireducens sp. nov., a nitrogen-fixing bacterium isolated from a microbial fuel cell.</title>
        <authorList>
            <person name="Zhou S."/>
            <person name="Han L."/>
            <person name="Wang Y."/>
            <person name="Yang G."/>
            <person name="Zhuang L."/>
            <person name="Hu P."/>
        </authorList>
    </citation>
    <scope>NUCLEOTIDE SEQUENCE [LARGE SCALE GENOMIC DNA]</scope>
    <source>
        <strain evidence="2 3">SgZ-5</strain>
    </source>
</reference>
<dbReference type="PANTHER" id="PTHR43792">
    <property type="entry name" value="GNAT FAMILY, PUTATIVE (AFU_ORTHOLOGUE AFUA_3G00765)-RELATED-RELATED"/>
    <property type="match status" value="1"/>
</dbReference>
<evidence type="ECO:0000313" key="3">
    <source>
        <dbReference type="Proteomes" id="UP000077405"/>
    </source>
</evidence>
<dbReference type="SUPFAM" id="SSF55729">
    <property type="entry name" value="Acyl-CoA N-acyltransferases (Nat)"/>
    <property type="match status" value="1"/>
</dbReference>
<dbReference type="PROSITE" id="PS51186">
    <property type="entry name" value="GNAT"/>
    <property type="match status" value="1"/>
</dbReference>
<dbReference type="Proteomes" id="UP000077405">
    <property type="component" value="Chromosome"/>
</dbReference>
<accession>A0A161JHP2</accession>
<dbReference type="STRING" id="1226968.A6A40_09195"/>
<organism evidence="2 3">
    <name type="scientific">Azospirillum humicireducens</name>
    <dbReference type="NCBI Taxonomy" id="1226968"/>
    <lineage>
        <taxon>Bacteria</taxon>
        <taxon>Pseudomonadati</taxon>
        <taxon>Pseudomonadota</taxon>
        <taxon>Alphaproteobacteria</taxon>
        <taxon>Rhodospirillales</taxon>
        <taxon>Azospirillaceae</taxon>
        <taxon>Azospirillum</taxon>
    </lineage>
</organism>
<dbReference type="KEGG" id="ahu:A6A40_09195"/>
<dbReference type="InterPro" id="IPR016181">
    <property type="entry name" value="Acyl_CoA_acyltransferase"/>
</dbReference>
<feature type="domain" description="N-acetyltransferase" evidence="1">
    <location>
        <begin position="14"/>
        <end position="170"/>
    </location>
</feature>
<dbReference type="InterPro" id="IPR000182">
    <property type="entry name" value="GNAT_dom"/>
</dbReference>
<dbReference type="InterPro" id="IPR051531">
    <property type="entry name" value="N-acetyltransferase"/>
</dbReference>
<proteinExistence type="predicted"/>
<evidence type="ECO:0000259" key="1">
    <source>
        <dbReference type="PROSITE" id="PS51186"/>
    </source>
</evidence>
<dbReference type="AlphaFoldDB" id="A0A161JHP2"/>
<dbReference type="PANTHER" id="PTHR43792:SF1">
    <property type="entry name" value="N-ACETYLTRANSFERASE DOMAIN-CONTAINING PROTEIN"/>
    <property type="match status" value="1"/>
</dbReference>
<evidence type="ECO:0000313" key="2">
    <source>
        <dbReference type="EMBL" id="ANC93147.1"/>
    </source>
</evidence>
<dbReference type="OrthoDB" id="6293260at2"/>
<dbReference type="GO" id="GO:0016747">
    <property type="term" value="F:acyltransferase activity, transferring groups other than amino-acyl groups"/>
    <property type="evidence" value="ECO:0007669"/>
    <property type="project" value="InterPro"/>
</dbReference>
<keyword evidence="2" id="KW-0808">Transferase</keyword>
<dbReference type="Gene3D" id="3.40.630.30">
    <property type="match status" value="1"/>
</dbReference>
<sequence length="182" mass="20380">MRSVADPILETPRLLLRPTRAEDFEPWAVMMADEEVTRHIGGAQSRPIAWRGFVAVAGAWMIQGFSMFSVIEKSTGLWVGRVGPWVPEGWPGNEVGWAILRSHWGRGYAVEAATAAIDWAFDTLGWKDVLHTINPQNLASKAVARRLGGHMSGLAPLPEPMAQPMAEFWRQTRDEWRSHPRS</sequence>
<gene>
    <name evidence="2" type="ORF">A6A40_09195</name>
</gene>
<name>A0A161JHP2_9PROT</name>
<dbReference type="Pfam" id="PF13302">
    <property type="entry name" value="Acetyltransf_3"/>
    <property type="match status" value="1"/>
</dbReference>
<keyword evidence="3" id="KW-1185">Reference proteome</keyword>